<dbReference type="Proteomes" id="UP000886998">
    <property type="component" value="Unassembled WGS sequence"/>
</dbReference>
<reference evidence="2" key="1">
    <citation type="submission" date="2020-08" db="EMBL/GenBank/DDBJ databases">
        <title>Multicomponent nature underlies the extraordinary mechanical properties of spider dragline silk.</title>
        <authorList>
            <person name="Kono N."/>
            <person name="Nakamura H."/>
            <person name="Mori M."/>
            <person name="Yoshida Y."/>
            <person name="Ohtoshi R."/>
            <person name="Malay A.D."/>
            <person name="Moran D.A.P."/>
            <person name="Tomita M."/>
            <person name="Numata K."/>
            <person name="Arakawa K."/>
        </authorList>
    </citation>
    <scope>NUCLEOTIDE SEQUENCE</scope>
</reference>
<accession>A0A8X7CHK9</accession>
<feature type="region of interest" description="Disordered" evidence="1">
    <location>
        <begin position="100"/>
        <end position="131"/>
    </location>
</feature>
<feature type="compositionally biased region" description="Basic residues" evidence="1">
    <location>
        <begin position="26"/>
        <end position="36"/>
    </location>
</feature>
<feature type="compositionally biased region" description="Basic and acidic residues" evidence="1">
    <location>
        <begin position="100"/>
        <end position="123"/>
    </location>
</feature>
<keyword evidence="3" id="KW-1185">Reference proteome</keyword>
<gene>
    <name evidence="2" type="ORF">TNIN_87091</name>
</gene>
<dbReference type="EMBL" id="BMAV01015845">
    <property type="protein sequence ID" value="GFY66125.1"/>
    <property type="molecule type" value="Genomic_DNA"/>
</dbReference>
<evidence type="ECO:0000256" key="1">
    <source>
        <dbReference type="SAM" id="MobiDB-lite"/>
    </source>
</evidence>
<evidence type="ECO:0000313" key="2">
    <source>
        <dbReference type="EMBL" id="GFY66125.1"/>
    </source>
</evidence>
<protein>
    <submittedName>
        <fullName evidence="2">Uncharacterized protein</fullName>
    </submittedName>
</protein>
<feature type="region of interest" description="Disordered" evidence="1">
    <location>
        <begin position="22"/>
        <end position="62"/>
    </location>
</feature>
<evidence type="ECO:0000313" key="3">
    <source>
        <dbReference type="Proteomes" id="UP000886998"/>
    </source>
</evidence>
<sequence length="131" mass="14761">MLLFPYYGSNGRIIDLQSIKKESVKRVRRQNARTTRKSPMPKGTSKTQNLTDNPKSSTGTTDLAPEIQKIFYKFSALKDMVAMPNTPFDSKSPLQSRIIFKDGSRIDVNPDNHQRQGRGKPDSDGNSFNIV</sequence>
<organism evidence="2 3">
    <name type="scientific">Trichonephila inaurata madagascariensis</name>
    <dbReference type="NCBI Taxonomy" id="2747483"/>
    <lineage>
        <taxon>Eukaryota</taxon>
        <taxon>Metazoa</taxon>
        <taxon>Ecdysozoa</taxon>
        <taxon>Arthropoda</taxon>
        <taxon>Chelicerata</taxon>
        <taxon>Arachnida</taxon>
        <taxon>Araneae</taxon>
        <taxon>Araneomorphae</taxon>
        <taxon>Entelegynae</taxon>
        <taxon>Araneoidea</taxon>
        <taxon>Nephilidae</taxon>
        <taxon>Trichonephila</taxon>
        <taxon>Trichonephila inaurata</taxon>
    </lineage>
</organism>
<dbReference type="AlphaFoldDB" id="A0A8X7CHK9"/>
<feature type="compositionally biased region" description="Polar residues" evidence="1">
    <location>
        <begin position="44"/>
        <end position="61"/>
    </location>
</feature>
<name>A0A8X7CHK9_9ARAC</name>
<comment type="caution">
    <text evidence="2">The sequence shown here is derived from an EMBL/GenBank/DDBJ whole genome shotgun (WGS) entry which is preliminary data.</text>
</comment>
<proteinExistence type="predicted"/>